<evidence type="ECO:0000259" key="2">
    <source>
        <dbReference type="Pfam" id="PF13466"/>
    </source>
</evidence>
<evidence type="ECO:0000313" key="3">
    <source>
        <dbReference type="EMBL" id="GGV84857.1"/>
    </source>
</evidence>
<gene>
    <name evidence="3" type="ORF">GCM10015535_30710</name>
</gene>
<accession>A0ABQ2VY99</accession>
<dbReference type="RefSeq" id="WP_189544269.1">
    <property type="nucleotide sequence ID" value="NZ_BMTF01000008.1"/>
</dbReference>
<dbReference type="Gene3D" id="3.30.750.24">
    <property type="entry name" value="STAS domain"/>
    <property type="match status" value="1"/>
</dbReference>
<name>A0ABQ2VY99_9ACTN</name>
<keyword evidence="4" id="KW-1185">Reference proteome</keyword>
<sequence>MSFGRRNGLPDVEPMTPNLLVVTGRVTRAAVPGLCAELEALLYDPDGSVRAPDTGVDCDVGGVAQVDLALVEAIARLGLVARRAGGRKLRLRNVPPELRGLLDLVGLADVVDVECGTGTGTGTGTETGGGAGEGGG</sequence>
<protein>
    <recommendedName>
        <fullName evidence="2">MlaB-like STAS domain-containing protein</fullName>
    </recommendedName>
</protein>
<dbReference type="Pfam" id="PF13466">
    <property type="entry name" value="STAS_2"/>
    <property type="match status" value="1"/>
</dbReference>
<proteinExistence type="predicted"/>
<feature type="region of interest" description="Disordered" evidence="1">
    <location>
        <begin position="117"/>
        <end position="136"/>
    </location>
</feature>
<reference evidence="4" key="1">
    <citation type="journal article" date="2019" name="Int. J. Syst. Evol. Microbiol.">
        <title>The Global Catalogue of Microorganisms (GCM) 10K type strain sequencing project: providing services to taxonomists for standard genome sequencing and annotation.</title>
        <authorList>
            <consortium name="The Broad Institute Genomics Platform"/>
            <consortium name="The Broad Institute Genome Sequencing Center for Infectious Disease"/>
            <person name="Wu L."/>
            <person name="Ma J."/>
        </authorList>
    </citation>
    <scope>NUCLEOTIDE SEQUENCE [LARGE SCALE GENOMIC DNA]</scope>
    <source>
        <strain evidence="4">JCM 4376</strain>
    </source>
</reference>
<dbReference type="SUPFAM" id="SSF52091">
    <property type="entry name" value="SpoIIaa-like"/>
    <property type="match status" value="1"/>
</dbReference>
<dbReference type="Proteomes" id="UP000660675">
    <property type="component" value="Unassembled WGS sequence"/>
</dbReference>
<evidence type="ECO:0000256" key="1">
    <source>
        <dbReference type="SAM" id="MobiDB-lite"/>
    </source>
</evidence>
<dbReference type="EMBL" id="BMTF01000008">
    <property type="protein sequence ID" value="GGV84857.1"/>
    <property type="molecule type" value="Genomic_DNA"/>
</dbReference>
<dbReference type="InterPro" id="IPR036513">
    <property type="entry name" value="STAS_dom_sf"/>
</dbReference>
<comment type="caution">
    <text evidence="3">The sequence shown here is derived from an EMBL/GenBank/DDBJ whole genome shotgun (WGS) entry which is preliminary data.</text>
</comment>
<dbReference type="InterPro" id="IPR058548">
    <property type="entry name" value="MlaB-like_STAS"/>
</dbReference>
<organism evidence="3 4">
    <name type="scientific">Streptomyces gelaticus</name>
    <dbReference type="NCBI Taxonomy" id="285446"/>
    <lineage>
        <taxon>Bacteria</taxon>
        <taxon>Bacillati</taxon>
        <taxon>Actinomycetota</taxon>
        <taxon>Actinomycetes</taxon>
        <taxon>Kitasatosporales</taxon>
        <taxon>Streptomycetaceae</taxon>
        <taxon>Streptomyces</taxon>
    </lineage>
</organism>
<feature type="domain" description="MlaB-like STAS" evidence="2">
    <location>
        <begin position="20"/>
        <end position="107"/>
    </location>
</feature>
<evidence type="ECO:0000313" key="4">
    <source>
        <dbReference type="Proteomes" id="UP000660675"/>
    </source>
</evidence>